<dbReference type="OrthoDB" id="62208at2"/>
<dbReference type="GO" id="GO:0046872">
    <property type="term" value="F:metal ion binding"/>
    <property type="evidence" value="ECO:0007669"/>
    <property type="project" value="UniProtKB-KW"/>
</dbReference>
<dbReference type="PANTHER" id="PTHR10587">
    <property type="entry name" value="GLYCOSYL TRANSFERASE-RELATED"/>
    <property type="match status" value="1"/>
</dbReference>
<dbReference type="SUPFAM" id="SSF88713">
    <property type="entry name" value="Glycoside hydrolase/deacetylase"/>
    <property type="match status" value="1"/>
</dbReference>
<dbReference type="InterPro" id="IPR002509">
    <property type="entry name" value="NODB_dom"/>
</dbReference>
<accession>A0A223D0C6</accession>
<organism evidence="4 5">
    <name type="scientific">Tumebacillus algifaecis</name>
    <dbReference type="NCBI Taxonomy" id="1214604"/>
    <lineage>
        <taxon>Bacteria</taxon>
        <taxon>Bacillati</taxon>
        <taxon>Bacillota</taxon>
        <taxon>Bacilli</taxon>
        <taxon>Bacillales</taxon>
        <taxon>Alicyclobacillaceae</taxon>
        <taxon>Tumebacillus</taxon>
    </lineage>
</organism>
<keyword evidence="2" id="KW-0378">Hydrolase</keyword>
<dbReference type="KEGG" id="tab:CIG75_09595"/>
<protein>
    <submittedName>
        <fullName evidence="4">Chitooligosaccharide deacetylase</fullName>
    </submittedName>
</protein>
<dbReference type="GO" id="GO:0005975">
    <property type="term" value="P:carbohydrate metabolic process"/>
    <property type="evidence" value="ECO:0007669"/>
    <property type="project" value="InterPro"/>
</dbReference>
<dbReference type="GO" id="GO:0016810">
    <property type="term" value="F:hydrolase activity, acting on carbon-nitrogen (but not peptide) bonds"/>
    <property type="evidence" value="ECO:0007669"/>
    <property type="project" value="InterPro"/>
</dbReference>
<dbReference type="AlphaFoldDB" id="A0A223D0C6"/>
<sequence>MVRMSRRSVGIVLLISCCLIALLISDRNSALAQKRGRFYYERRGEVVWEVPTEQKVIALTFDDGPDPRYTPQILEILKKYHAKATFFVVGSRVEKFPEIAKREVKEGHELANHTYGHPTMTKISAESLREEIDKAEAVVTTVTGTKPSTFRPPGGVYNDTVVNTAKTAGYLVVMWSWNQDTRDWSNPGVDKIVDRVLSNVHNGGIVLFHDMGGDRSQTVSALEKIMPELVKKGYRFLTVSELLQIKHGSPLKITSR</sequence>
<evidence type="ECO:0000256" key="2">
    <source>
        <dbReference type="ARBA" id="ARBA00022801"/>
    </source>
</evidence>
<evidence type="ECO:0000256" key="1">
    <source>
        <dbReference type="ARBA" id="ARBA00022723"/>
    </source>
</evidence>
<proteinExistence type="predicted"/>
<evidence type="ECO:0000313" key="4">
    <source>
        <dbReference type="EMBL" id="ASS75209.1"/>
    </source>
</evidence>
<dbReference type="CDD" id="cd10917">
    <property type="entry name" value="CE4_NodB_like_6s_7s"/>
    <property type="match status" value="1"/>
</dbReference>
<dbReference type="Gene3D" id="3.20.20.370">
    <property type="entry name" value="Glycoside hydrolase/deacetylase"/>
    <property type="match status" value="1"/>
</dbReference>
<dbReference type="PROSITE" id="PS51677">
    <property type="entry name" value="NODB"/>
    <property type="match status" value="1"/>
</dbReference>
<dbReference type="Pfam" id="PF01522">
    <property type="entry name" value="Polysacc_deac_1"/>
    <property type="match status" value="1"/>
</dbReference>
<dbReference type="Proteomes" id="UP000214688">
    <property type="component" value="Chromosome"/>
</dbReference>
<dbReference type="InterPro" id="IPR050248">
    <property type="entry name" value="Polysacc_deacetylase_ArnD"/>
</dbReference>
<dbReference type="GO" id="GO:0016020">
    <property type="term" value="C:membrane"/>
    <property type="evidence" value="ECO:0007669"/>
    <property type="project" value="TreeGrafter"/>
</dbReference>
<dbReference type="PANTHER" id="PTHR10587:SF133">
    <property type="entry name" value="CHITIN DEACETYLASE 1-RELATED"/>
    <property type="match status" value="1"/>
</dbReference>
<evidence type="ECO:0000313" key="5">
    <source>
        <dbReference type="Proteomes" id="UP000214688"/>
    </source>
</evidence>
<name>A0A223D0C6_9BACL</name>
<dbReference type="EMBL" id="CP022657">
    <property type="protein sequence ID" value="ASS75209.1"/>
    <property type="molecule type" value="Genomic_DNA"/>
</dbReference>
<evidence type="ECO:0000259" key="3">
    <source>
        <dbReference type="PROSITE" id="PS51677"/>
    </source>
</evidence>
<reference evidence="4 5" key="1">
    <citation type="journal article" date="2015" name="Int. J. Syst. Evol. Microbiol.">
        <title>Tumebacillus algifaecis sp. nov., isolated from decomposing algal scum.</title>
        <authorList>
            <person name="Wu Y.F."/>
            <person name="Zhang B."/>
            <person name="Xing P."/>
            <person name="Wu Q.L."/>
            <person name="Liu S.J."/>
        </authorList>
    </citation>
    <scope>NUCLEOTIDE SEQUENCE [LARGE SCALE GENOMIC DNA]</scope>
    <source>
        <strain evidence="4 5">THMBR28</strain>
    </source>
</reference>
<gene>
    <name evidence="4" type="ORF">CIG75_09595</name>
</gene>
<dbReference type="InterPro" id="IPR011330">
    <property type="entry name" value="Glyco_hydro/deAcase_b/a-brl"/>
</dbReference>
<keyword evidence="1" id="KW-0479">Metal-binding</keyword>
<keyword evidence="5" id="KW-1185">Reference proteome</keyword>
<feature type="domain" description="NodB homology" evidence="3">
    <location>
        <begin position="55"/>
        <end position="237"/>
    </location>
</feature>